<sequence>MYEKIIATRNLFHAWHLFKLGKTKKADVICFTKNYWLEISLLRSELSHKQYAHGPYAPFYVRDPKLRKINKACVRDRVVHHAVFRKLYTLFDATFIFDSYSCRIGKGTHRAVRRLHQFFNEASTNNTKNCWVLKCDVKKFFDSIDQDILLGLISKKVQDCEARWLIEEIIKSFPRGLPLGNITSQLFANVYLNSLDQYIKHVLKASHYIRYCDDFVILHTNKHYLENLVLKINNFLQEQLALTLHPGKITLQPYRRGVDFLGYVSFPSHTVLRVRTKKRMFRKITQKILSYKSGQITKESFHQTMYSYLGMLVHCKAHKVMNELVVLLKVYKVNL</sequence>
<dbReference type="InterPro" id="IPR051083">
    <property type="entry name" value="GrpII_Intron_Splice-Mob/Def"/>
</dbReference>
<proteinExistence type="predicted"/>
<gene>
    <name evidence="2" type="ORF">A2822_02425</name>
</gene>
<reference evidence="2 3" key="1">
    <citation type="journal article" date="2016" name="Nat. Commun.">
        <title>Thousands of microbial genomes shed light on interconnected biogeochemical processes in an aquifer system.</title>
        <authorList>
            <person name="Anantharaman K."/>
            <person name="Brown C.T."/>
            <person name="Hug L.A."/>
            <person name="Sharon I."/>
            <person name="Castelle C.J."/>
            <person name="Probst A.J."/>
            <person name="Thomas B.C."/>
            <person name="Singh A."/>
            <person name="Wilkins M.J."/>
            <person name="Karaoz U."/>
            <person name="Brodie E.L."/>
            <person name="Williams K.H."/>
            <person name="Hubbard S.S."/>
            <person name="Banfield J.F."/>
        </authorList>
    </citation>
    <scope>NUCLEOTIDE SEQUENCE [LARGE SCALE GENOMIC DNA]</scope>
</reference>
<organism evidence="2 3">
    <name type="scientific">Candidatus Staskawiczbacteria bacterium RIFCSPHIGHO2_01_FULL_41_41</name>
    <dbReference type="NCBI Taxonomy" id="1802203"/>
    <lineage>
        <taxon>Bacteria</taxon>
        <taxon>Candidatus Staskawicziibacteriota</taxon>
    </lineage>
</organism>
<dbReference type="Pfam" id="PF00078">
    <property type="entry name" value="RVT_1"/>
    <property type="match status" value="1"/>
</dbReference>
<dbReference type="PANTHER" id="PTHR34047:SF8">
    <property type="entry name" value="PROTEIN YKFC"/>
    <property type="match status" value="1"/>
</dbReference>
<dbReference type="AlphaFoldDB" id="A0A1G2HS94"/>
<dbReference type="PANTHER" id="PTHR34047">
    <property type="entry name" value="NUCLEAR INTRON MATURASE 1, MITOCHONDRIAL-RELATED"/>
    <property type="match status" value="1"/>
</dbReference>
<dbReference type="CDD" id="cd01651">
    <property type="entry name" value="RT_G2_intron"/>
    <property type="match status" value="1"/>
</dbReference>
<dbReference type="SUPFAM" id="SSF56672">
    <property type="entry name" value="DNA/RNA polymerases"/>
    <property type="match status" value="1"/>
</dbReference>
<dbReference type="PROSITE" id="PS50878">
    <property type="entry name" value="RT_POL"/>
    <property type="match status" value="1"/>
</dbReference>
<dbReference type="EMBL" id="MHOP01000023">
    <property type="protein sequence ID" value="OGZ65347.1"/>
    <property type="molecule type" value="Genomic_DNA"/>
</dbReference>
<comment type="caution">
    <text evidence="2">The sequence shown here is derived from an EMBL/GenBank/DDBJ whole genome shotgun (WGS) entry which is preliminary data.</text>
</comment>
<protein>
    <recommendedName>
        <fullName evidence="1">Reverse transcriptase domain-containing protein</fullName>
    </recommendedName>
</protein>
<evidence type="ECO:0000313" key="2">
    <source>
        <dbReference type="EMBL" id="OGZ65347.1"/>
    </source>
</evidence>
<accession>A0A1G2HS94</accession>
<evidence type="ECO:0000259" key="1">
    <source>
        <dbReference type="PROSITE" id="PS50878"/>
    </source>
</evidence>
<name>A0A1G2HS94_9BACT</name>
<evidence type="ECO:0000313" key="3">
    <source>
        <dbReference type="Proteomes" id="UP000178774"/>
    </source>
</evidence>
<dbReference type="Proteomes" id="UP000178774">
    <property type="component" value="Unassembled WGS sequence"/>
</dbReference>
<feature type="domain" description="Reverse transcriptase" evidence="1">
    <location>
        <begin position="1"/>
        <end position="265"/>
    </location>
</feature>
<dbReference type="InterPro" id="IPR043502">
    <property type="entry name" value="DNA/RNA_pol_sf"/>
</dbReference>
<dbReference type="InterPro" id="IPR000477">
    <property type="entry name" value="RT_dom"/>
</dbReference>